<evidence type="ECO:0000313" key="3">
    <source>
        <dbReference type="Proteomes" id="UP001162131"/>
    </source>
</evidence>
<evidence type="ECO:0000256" key="1">
    <source>
        <dbReference type="SAM" id="MobiDB-lite"/>
    </source>
</evidence>
<dbReference type="EMBL" id="CAJZBQ010000020">
    <property type="protein sequence ID" value="CAG9318517.1"/>
    <property type="molecule type" value="Genomic_DNA"/>
</dbReference>
<feature type="compositionally biased region" description="Basic and acidic residues" evidence="1">
    <location>
        <begin position="56"/>
        <end position="65"/>
    </location>
</feature>
<organism evidence="2 3">
    <name type="scientific">Blepharisma stoltei</name>
    <dbReference type="NCBI Taxonomy" id="1481888"/>
    <lineage>
        <taxon>Eukaryota</taxon>
        <taxon>Sar</taxon>
        <taxon>Alveolata</taxon>
        <taxon>Ciliophora</taxon>
        <taxon>Postciliodesmatophora</taxon>
        <taxon>Heterotrichea</taxon>
        <taxon>Heterotrichida</taxon>
        <taxon>Blepharismidae</taxon>
        <taxon>Blepharisma</taxon>
    </lineage>
</organism>
<dbReference type="AlphaFoldDB" id="A0AAU9IUI6"/>
<accession>A0AAU9IUI6</accession>
<sequence>MSRLAWTINFSGKDGSNPGFVSRTIKNALFDLRFHKDSRSWPHQTPSSIKWSRAPGQERRTRFNEKSRQLLRWEANQMITQILSKNKIMNPPQNLAEIAYRMGRIPK</sequence>
<gene>
    <name evidence="2" type="ORF">BSTOLATCC_MIC20990</name>
</gene>
<name>A0AAU9IUI6_9CILI</name>
<comment type="caution">
    <text evidence="2">The sequence shown here is derived from an EMBL/GenBank/DDBJ whole genome shotgun (WGS) entry which is preliminary data.</text>
</comment>
<protein>
    <recommendedName>
        <fullName evidence="4">Ribosomal protein S3</fullName>
    </recommendedName>
</protein>
<evidence type="ECO:0000313" key="2">
    <source>
        <dbReference type="EMBL" id="CAG9318517.1"/>
    </source>
</evidence>
<feature type="compositionally biased region" description="Polar residues" evidence="1">
    <location>
        <begin position="41"/>
        <end position="50"/>
    </location>
</feature>
<evidence type="ECO:0008006" key="4">
    <source>
        <dbReference type="Google" id="ProtNLM"/>
    </source>
</evidence>
<reference evidence="2" key="1">
    <citation type="submission" date="2021-09" db="EMBL/GenBank/DDBJ databases">
        <authorList>
            <consortium name="AG Swart"/>
            <person name="Singh M."/>
            <person name="Singh A."/>
            <person name="Seah K."/>
            <person name="Emmerich C."/>
        </authorList>
    </citation>
    <scope>NUCLEOTIDE SEQUENCE</scope>
    <source>
        <strain evidence="2">ATCC30299</strain>
    </source>
</reference>
<proteinExistence type="predicted"/>
<feature type="region of interest" description="Disordered" evidence="1">
    <location>
        <begin position="38"/>
        <end position="65"/>
    </location>
</feature>
<keyword evidence="3" id="KW-1185">Reference proteome</keyword>
<dbReference type="Proteomes" id="UP001162131">
    <property type="component" value="Unassembled WGS sequence"/>
</dbReference>